<dbReference type="PANTHER" id="PTHR45823:SF1">
    <property type="entry name" value="T-SNARE COILED-COIL HOMOLOGY DOMAIN-CONTAINING PROTEIN"/>
    <property type="match status" value="1"/>
</dbReference>
<proteinExistence type="predicted"/>
<reference evidence="2 3" key="1">
    <citation type="submission" date="2022-05" db="EMBL/GenBank/DDBJ databases">
        <authorList>
            <consortium name="Genoscope - CEA"/>
            <person name="William W."/>
        </authorList>
    </citation>
    <scope>NUCLEOTIDE SEQUENCE [LARGE SCALE GENOMIC DNA]</scope>
</reference>
<protein>
    <submittedName>
        <fullName evidence="2">Uncharacterized protein</fullName>
    </submittedName>
</protein>
<evidence type="ECO:0000313" key="2">
    <source>
        <dbReference type="EMBL" id="CAH3178289.1"/>
    </source>
</evidence>
<organism evidence="2 3">
    <name type="scientific">Porites evermanni</name>
    <dbReference type="NCBI Taxonomy" id="104178"/>
    <lineage>
        <taxon>Eukaryota</taxon>
        <taxon>Metazoa</taxon>
        <taxon>Cnidaria</taxon>
        <taxon>Anthozoa</taxon>
        <taxon>Hexacorallia</taxon>
        <taxon>Scleractinia</taxon>
        <taxon>Fungiina</taxon>
        <taxon>Poritidae</taxon>
        <taxon>Porites</taxon>
    </lineage>
</organism>
<feature type="compositionally biased region" description="Basic and acidic residues" evidence="1">
    <location>
        <begin position="225"/>
        <end position="271"/>
    </location>
</feature>
<gene>
    <name evidence="2" type="ORF">PEVE_00011675</name>
</gene>
<dbReference type="EMBL" id="CALNXI010001848">
    <property type="protein sequence ID" value="CAH3178289.1"/>
    <property type="molecule type" value="Genomic_DNA"/>
</dbReference>
<evidence type="ECO:0000313" key="3">
    <source>
        <dbReference type="Proteomes" id="UP001159427"/>
    </source>
</evidence>
<accession>A0ABN8RI70</accession>
<feature type="region of interest" description="Disordered" evidence="1">
    <location>
        <begin position="218"/>
        <end position="271"/>
    </location>
</feature>
<dbReference type="Proteomes" id="UP001159427">
    <property type="component" value="Unassembled WGS sequence"/>
</dbReference>
<dbReference type="PANTHER" id="PTHR45823">
    <property type="entry name" value="T-SNARE COILED-COIL HOMOLOGY DOMAIN-CONTAINING PROTEIN"/>
    <property type="match status" value="1"/>
</dbReference>
<evidence type="ECO:0000256" key="1">
    <source>
        <dbReference type="SAM" id="MobiDB-lite"/>
    </source>
</evidence>
<keyword evidence="3" id="KW-1185">Reference proteome</keyword>
<sequence length="271" mass="30793">MNGWKEEEKANQLILCMKEKAHVVMSQLSASDKSSYTCMVEALRKKIGMHQVPEAAKATLKARRRMVGESLLDLSIDIKHLCGEAYPTLSSASLEQACVDHFTDATGATLAKDVIRSKPLTLDKVLSEALELEALELRAVRMRERVVSVVSTHEKEKPEEDWPRFEIDEDYRKSLTGKRRDLVKNAVPSIFLRSVGNDEASERSERVKSRECQRIKLSVIPSKSMENKHHSYDAPDISTKETQDKDSGEKPFKEERDLVAKNYDCKQKPFL</sequence>
<comment type="caution">
    <text evidence="2">The sequence shown here is derived from an EMBL/GenBank/DDBJ whole genome shotgun (WGS) entry which is preliminary data.</text>
</comment>
<name>A0ABN8RI70_9CNID</name>